<dbReference type="Proteomes" id="UP001203665">
    <property type="component" value="Unassembled WGS sequence"/>
</dbReference>
<proteinExistence type="predicted"/>
<evidence type="ECO:0000313" key="1">
    <source>
        <dbReference type="EMBL" id="MCM2677614.1"/>
    </source>
</evidence>
<dbReference type="RefSeq" id="WP_251611425.1">
    <property type="nucleotide sequence ID" value="NZ_JAMQJY010000005.1"/>
</dbReference>
<comment type="caution">
    <text evidence="1">The sequence shown here is derived from an EMBL/GenBank/DDBJ whole genome shotgun (WGS) entry which is preliminary data.</text>
</comment>
<name>A0ABT0XNZ3_9BACI</name>
<organism evidence="1 2">
    <name type="scientific">Alkalicoccobacillus plakortidis</name>
    <dbReference type="NCBI Taxonomy" id="444060"/>
    <lineage>
        <taxon>Bacteria</taxon>
        <taxon>Bacillati</taxon>
        <taxon>Bacillota</taxon>
        <taxon>Bacilli</taxon>
        <taxon>Bacillales</taxon>
        <taxon>Bacillaceae</taxon>
        <taxon>Alkalicoccobacillus</taxon>
    </lineage>
</organism>
<evidence type="ECO:0000313" key="2">
    <source>
        <dbReference type="Proteomes" id="UP001203665"/>
    </source>
</evidence>
<protein>
    <submittedName>
        <fullName evidence="1">Uncharacterized protein</fullName>
    </submittedName>
</protein>
<gene>
    <name evidence="1" type="ORF">NDM98_20635</name>
</gene>
<sequence length="211" mass="24594">MHHVSFEPPTDHYDESIEDIDEQICQLVDERKQRSNNNPGFPPHKLISSWAKTYHFYEDFLNSLFSTMIFEDQHKPVVEPKGFIKNIPILKAHEEKDVFYSITMLRQYKNASVLYLNTDKQIPVEMLHHHELHDDHILELFIEGGEQTYDCQWRGGGSGDHMSTTYVISPPLPDEGTGLKLIFKEFKSFFKEHPTGFEFVIEYGKTKDASS</sequence>
<reference evidence="1" key="1">
    <citation type="submission" date="2022-06" db="EMBL/GenBank/DDBJ databases">
        <title>Alkalicoccobacillus porphyridii sp. nov., isolated from a marine red alga, Porphyridium purpureum and reclassification of Shouchella plakortidis and Shouchella gibsonii as Alkalicoccobacillus plakortidis comb. nov. and Alkalicoccobacillus gibsonii comb. nov.</title>
        <authorList>
            <person name="Kim K.H."/>
            <person name="Lee J.K."/>
            <person name="Han D.M."/>
            <person name="Baek J.H."/>
            <person name="Jeon C.O."/>
        </authorList>
    </citation>
    <scope>NUCLEOTIDE SEQUENCE</scope>
    <source>
        <strain evidence="1">DSM 19153</strain>
    </source>
</reference>
<accession>A0ABT0XNZ3</accession>
<keyword evidence="2" id="KW-1185">Reference proteome</keyword>
<dbReference type="EMBL" id="JAMQJY010000005">
    <property type="protein sequence ID" value="MCM2677614.1"/>
    <property type="molecule type" value="Genomic_DNA"/>
</dbReference>